<reference evidence="1" key="1">
    <citation type="journal article" date="2019" name="Sci. Rep.">
        <title>Draft genome of Tanacetum cinerariifolium, the natural source of mosquito coil.</title>
        <authorList>
            <person name="Yamashiro T."/>
            <person name="Shiraishi A."/>
            <person name="Satake H."/>
            <person name="Nakayama K."/>
        </authorList>
    </citation>
    <scope>NUCLEOTIDE SEQUENCE</scope>
</reference>
<sequence length="169" mass="19300">MRREEMGENLVRIGMEGRITRELGLEMPLLQPQILLGEKTRDCRVVPRNVNPINARNPIVRACYKYGSTDHINQLVLDIEPSELGFSYEIEIASGQLVEIDKAEIICHEKVVRIPLLDDKVLRVLGEKLEENMRQLTSAKAKEKKQEEIVVVRDFPEVFPDDLSGLLPV</sequence>
<evidence type="ECO:0008006" key="2">
    <source>
        <dbReference type="Google" id="ProtNLM"/>
    </source>
</evidence>
<name>A0A699HAL3_TANCI</name>
<evidence type="ECO:0000313" key="1">
    <source>
        <dbReference type="EMBL" id="GEX29307.1"/>
    </source>
</evidence>
<proteinExistence type="predicted"/>
<organism evidence="1">
    <name type="scientific">Tanacetum cinerariifolium</name>
    <name type="common">Dalmatian daisy</name>
    <name type="synonym">Chrysanthemum cinerariifolium</name>
    <dbReference type="NCBI Taxonomy" id="118510"/>
    <lineage>
        <taxon>Eukaryota</taxon>
        <taxon>Viridiplantae</taxon>
        <taxon>Streptophyta</taxon>
        <taxon>Embryophyta</taxon>
        <taxon>Tracheophyta</taxon>
        <taxon>Spermatophyta</taxon>
        <taxon>Magnoliopsida</taxon>
        <taxon>eudicotyledons</taxon>
        <taxon>Gunneridae</taxon>
        <taxon>Pentapetalae</taxon>
        <taxon>asterids</taxon>
        <taxon>campanulids</taxon>
        <taxon>Asterales</taxon>
        <taxon>Asteraceae</taxon>
        <taxon>Asteroideae</taxon>
        <taxon>Anthemideae</taxon>
        <taxon>Anthemidinae</taxon>
        <taxon>Tanacetum</taxon>
    </lineage>
</organism>
<protein>
    <recommendedName>
        <fullName evidence="2">Reverse transcriptase domain-containing protein</fullName>
    </recommendedName>
</protein>
<comment type="caution">
    <text evidence="1">The sequence shown here is derived from an EMBL/GenBank/DDBJ whole genome shotgun (WGS) entry which is preliminary data.</text>
</comment>
<dbReference type="AlphaFoldDB" id="A0A699HAL3"/>
<gene>
    <name evidence="1" type="ORF">Tci_301282</name>
</gene>
<dbReference type="EMBL" id="BKCJ010099950">
    <property type="protein sequence ID" value="GEX29307.1"/>
    <property type="molecule type" value="Genomic_DNA"/>
</dbReference>
<accession>A0A699HAL3</accession>